<dbReference type="Proteomes" id="UP001251870">
    <property type="component" value="Unassembled WGS sequence"/>
</dbReference>
<sequence length="98" mass="10972">MKAHKSAAEATQLHDHYLKGTVFCGACGSRLMVSNAKNRHGNVYPYFVCSGRHSKRTDCTRGAILIEDVEQLVENYYHHVQITAADKEALGGMLHHEF</sequence>
<gene>
    <name evidence="2" type="ORF">RIL96_10645</name>
</gene>
<evidence type="ECO:0000313" key="3">
    <source>
        <dbReference type="Proteomes" id="UP001251870"/>
    </source>
</evidence>
<dbReference type="EMBL" id="JAVKGR010000014">
    <property type="protein sequence ID" value="MDR8020021.1"/>
    <property type="molecule type" value="Genomic_DNA"/>
</dbReference>
<dbReference type="RefSeq" id="WP_310549001.1">
    <property type="nucleotide sequence ID" value="NZ_JAVKGR010000014.1"/>
</dbReference>
<feature type="domain" description="Recombinase zinc beta ribbon" evidence="1">
    <location>
        <begin position="18"/>
        <end position="77"/>
    </location>
</feature>
<evidence type="ECO:0000313" key="2">
    <source>
        <dbReference type="EMBL" id="MDR8020021.1"/>
    </source>
</evidence>
<keyword evidence="3" id="KW-1185">Reference proteome</keyword>
<organism evidence="2 3">
    <name type="scientific">Nesterenkonia aerolata</name>
    <dbReference type="NCBI Taxonomy" id="3074079"/>
    <lineage>
        <taxon>Bacteria</taxon>
        <taxon>Bacillati</taxon>
        <taxon>Actinomycetota</taxon>
        <taxon>Actinomycetes</taxon>
        <taxon>Micrococcales</taxon>
        <taxon>Micrococcaceae</taxon>
        <taxon>Nesterenkonia</taxon>
    </lineage>
</organism>
<protein>
    <submittedName>
        <fullName evidence="2">Zinc ribbon domain-containing protein</fullName>
    </submittedName>
</protein>
<reference evidence="2 3" key="1">
    <citation type="submission" date="2023-09" db="EMBL/GenBank/DDBJ databases">
        <title>Description of three actinobacteria isolated from air of manufacturing shop in a pharmaceutical factory.</title>
        <authorList>
            <person name="Zhang D.-F."/>
        </authorList>
    </citation>
    <scope>NUCLEOTIDE SEQUENCE [LARGE SCALE GENOMIC DNA]</scope>
    <source>
        <strain evidence="2 3">LY-0111</strain>
    </source>
</reference>
<dbReference type="Pfam" id="PF13408">
    <property type="entry name" value="Zn_ribbon_recom"/>
    <property type="match status" value="1"/>
</dbReference>
<name>A0ABU2DUH4_9MICC</name>
<evidence type="ECO:0000259" key="1">
    <source>
        <dbReference type="Pfam" id="PF13408"/>
    </source>
</evidence>
<dbReference type="InterPro" id="IPR025827">
    <property type="entry name" value="Zn_ribbon_recom_dom"/>
</dbReference>
<proteinExistence type="predicted"/>
<accession>A0ABU2DUH4</accession>
<comment type="caution">
    <text evidence="2">The sequence shown here is derived from an EMBL/GenBank/DDBJ whole genome shotgun (WGS) entry which is preliminary data.</text>
</comment>